<sequence length="151" mass="16829">METERKSILFQHSVTILATDRSPTLLLCTGSQRNSLPILLSFALKRLHRILSTLVVLLALLYDLGVSENQKILLPSFANADDITNPQLENQVRVSVYLPPSCLLRMLMFAVHSNSMYIGVKAINDGSCPVNNQEILNTVVTCIVHQKLSLR</sequence>
<name>A0A9N8EKT9_9STRA</name>
<reference evidence="1" key="1">
    <citation type="submission" date="2020-06" db="EMBL/GenBank/DDBJ databases">
        <authorList>
            <consortium name="Plant Systems Biology data submission"/>
        </authorList>
    </citation>
    <scope>NUCLEOTIDE SEQUENCE</scope>
    <source>
        <strain evidence="1">D6</strain>
    </source>
</reference>
<dbReference type="Proteomes" id="UP001153069">
    <property type="component" value="Unassembled WGS sequence"/>
</dbReference>
<dbReference type="EMBL" id="CAICTM010001273">
    <property type="protein sequence ID" value="CAB9522180.1"/>
    <property type="molecule type" value="Genomic_DNA"/>
</dbReference>
<gene>
    <name evidence="1" type="ORF">SEMRO_1275_G258471.1</name>
</gene>
<organism evidence="1 2">
    <name type="scientific">Seminavis robusta</name>
    <dbReference type="NCBI Taxonomy" id="568900"/>
    <lineage>
        <taxon>Eukaryota</taxon>
        <taxon>Sar</taxon>
        <taxon>Stramenopiles</taxon>
        <taxon>Ochrophyta</taxon>
        <taxon>Bacillariophyta</taxon>
        <taxon>Bacillariophyceae</taxon>
        <taxon>Bacillariophycidae</taxon>
        <taxon>Naviculales</taxon>
        <taxon>Naviculaceae</taxon>
        <taxon>Seminavis</taxon>
    </lineage>
</organism>
<dbReference type="AlphaFoldDB" id="A0A9N8EKT9"/>
<protein>
    <submittedName>
        <fullName evidence="1">Uncharacterized protein</fullName>
    </submittedName>
</protein>
<evidence type="ECO:0000313" key="2">
    <source>
        <dbReference type="Proteomes" id="UP001153069"/>
    </source>
</evidence>
<evidence type="ECO:0000313" key="1">
    <source>
        <dbReference type="EMBL" id="CAB9522180.1"/>
    </source>
</evidence>
<proteinExistence type="predicted"/>
<accession>A0A9N8EKT9</accession>
<comment type="caution">
    <text evidence="1">The sequence shown here is derived from an EMBL/GenBank/DDBJ whole genome shotgun (WGS) entry which is preliminary data.</text>
</comment>
<keyword evidence="2" id="KW-1185">Reference proteome</keyword>